<gene>
    <name evidence="14" type="ordered locus">Cphy_2372</name>
</gene>
<dbReference type="Proteomes" id="UP000000370">
    <property type="component" value="Chromosome"/>
</dbReference>
<dbReference type="eggNOG" id="COG0768">
    <property type="taxonomic scope" value="Bacteria"/>
</dbReference>
<dbReference type="OrthoDB" id="9757901at2"/>
<keyword evidence="9 11" id="KW-0472">Membrane</keyword>
<dbReference type="HOGENOM" id="CLU_009289_1_1_9"/>
<dbReference type="GO" id="GO:0008360">
    <property type="term" value="P:regulation of cell shape"/>
    <property type="evidence" value="ECO:0007669"/>
    <property type="project" value="UniProtKB-KW"/>
</dbReference>
<dbReference type="EMBL" id="CP000885">
    <property type="protein sequence ID" value="ABX42733.1"/>
    <property type="molecule type" value="Genomic_DNA"/>
</dbReference>
<dbReference type="Gene3D" id="3.90.1310.10">
    <property type="entry name" value="Penicillin-binding protein 2a (Domain 2)"/>
    <property type="match status" value="1"/>
</dbReference>
<evidence type="ECO:0000313" key="15">
    <source>
        <dbReference type="Proteomes" id="UP000000370"/>
    </source>
</evidence>
<dbReference type="InterPro" id="IPR050515">
    <property type="entry name" value="Beta-lactam/transpept"/>
</dbReference>
<dbReference type="GO" id="GO:0071972">
    <property type="term" value="F:peptidoglycan L,D-transpeptidase activity"/>
    <property type="evidence" value="ECO:0007669"/>
    <property type="project" value="TreeGrafter"/>
</dbReference>
<dbReference type="GO" id="GO:0008658">
    <property type="term" value="F:penicillin binding"/>
    <property type="evidence" value="ECO:0007669"/>
    <property type="project" value="InterPro"/>
</dbReference>
<feature type="domain" description="Penicillin-binding protein transpeptidase" evidence="12">
    <location>
        <begin position="600"/>
        <end position="919"/>
    </location>
</feature>
<protein>
    <submittedName>
        <fullName evidence="14">Penicillin-binding protein transpeptidase</fullName>
    </submittedName>
</protein>
<keyword evidence="8 11" id="KW-1133">Transmembrane helix</keyword>
<keyword evidence="10" id="KW-0961">Cell wall biogenesis/degradation</keyword>
<dbReference type="PANTHER" id="PTHR30627:SF2">
    <property type="entry name" value="PEPTIDOGLYCAN D,D-TRANSPEPTIDASE MRDA"/>
    <property type="match status" value="1"/>
</dbReference>
<evidence type="ECO:0000256" key="7">
    <source>
        <dbReference type="ARBA" id="ARBA00022984"/>
    </source>
</evidence>
<evidence type="ECO:0000256" key="11">
    <source>
        <dbReference type="SAM" id="Phobius"/>
    </source>
</evidence>
<evidence type="ECO:0000256" key="2">
    <source>
        <dbReference type="ARBA" id="ARBA00004236"/>
    </source>
</evidence>
<dbReference type="SUPFAM" id="SSF56601">
    <property type="entry name" value="beta-lactamase/transpeptidase-like"/>
    <property type="match status" value="1"/>
</dbReference>
<dbReference type="InterPro" id="IPR036138">
    <property type="entry name" value="PBP_dimer_sf"/>
</dbReference>
<accession>A9KL01</accession>
<dbReference type="STRING" id="357809.Cphy_2372"/>
<keyword evidence="4" id="KW-1003">Cell membrane</keyword>
<dbReference type="SUPFAM" id="SSF56519">
    <property type="entry name" value="Penicillin binding protein dimerisation domain"/>
    <property type="match status" value="1"/>
</dbReference>
<evidence type="ECO:0000256" key="6">
    <source>
        <dbReference type="ARBA" id="ARBA00022960"/>
    </source>
</evidence>
<dbReference type="AlphaFoldDB" id="A9KL01"/>
<evidence type="ECO:0000259" key="13">
    <source>
        <dbReference type="Pfam" id="PF03717"/>
    </source>
</evidence>
<evidence type="ECO:0000256" key="8">
    <source>
        <dbReference type="ARBA" id="ARBA00022989"/>
    </source>
</evidence>
<keyword evidence="7" id="KW-0573">Peptidoglycan synthesis</keyword>
<reference evidence="15" key="1">
    <citation type="submission" date="2007-11" db="EMBL/GenBank/DDBJ databases">
        <title>Complete genome sequence of Clostridium phytofermentans ISDg.</title>
        <authorList>
            <person name="Leschine S.B."/>
            <person name="Warnick T.A."/>
            <person name="Blanchard J.L."/>
            <person name="Schnell D.J."/>
            <person name="Petit E.L."/>
            <person name="LaTouf W.G."/>
            <person name="Copeland A."/>
            <person name="Lucas S."/>
            <person name="Lapidus A."/>
            <person name="Barry K."/>
            <person name="Glavina del Rio T."/>
            <person name="Dalin E."/>
            <person name="Tice H."/>
            <person name="Pitluck S."/>
            <person name="Kiss H."/>
            <person name="Brettin T."/>
            <person name="Bruce D."/>
            <person name="Detter J.C."/>
            <person name="Han C."/>
            <person name="Kuske C."/>
            <person name="Schmutz J."/>
            <person name="Larimer F."/>
            <person name="Land M."/>
            <person name="Hauser L."/>
            <person name="Kyrpides N."/>
            <person name="Kim E.A."/>
            <person name="Richardson P."/>
        </authorList>
    </citation>
    <scope>NUCLEOTIDE SEQUENCE [LARGE SCALE GENOMIC DNA]</scope>
    <source>
        <strain evidence="15">ATCC 700394 / DSM 18823 / ISDg</strain>
    </source>
</reference>
<dbReference type="InterPro" id="IPR012338">
    <property type="entry name" value="Beta-lactam/transpept-like"/>
</dbReference>
<keyword evidence="6" id="KW-0133">Cell shape</keyword>
<evidence type="ECO:0000256" key="9">
    <source>
        <dbReference type="ARBA" id="ARBA00023136"/>
    </source>
</evidence>
<dbReference type="GO" id="GO:0005886">
    <property type="term" value="C:plasma membrane"/>
    <property type="evidence" value="ECO:0007669"/>
    <property type="project" value="UniProtKB-SubCell"/>
</dbReference>
<sequence>MLDVLLDKLKKLFSSRMIPINLIFMGMFAVLIYQVFVMQIVEGTANTVSEEYLNSEPREIKATRGNIYDRNGKLLATNESSYSIVISDSGLLKTNADKNAMIHKLIKLLEKYGYDIELNFNIIIDNNGELAFDISGDQLLRFKKNAYCKTHISKLEEGQRNATAQEVFDFLKYGVSGSPMFRISDEYSLEDALKIMTVRYQLLINVPSYNQITIASNVDKKTVAAVKENLADMPGVEVKLDTSRVYNDSIYFAHILGYTGLINSTELEKLNEAEIIYGETDVVGKTGIEKEMESYLVGTKGESTLTLNDSGKELDVKVTKEPVTGNDVYLTIDRDLQVASYHILEKNIAEILLSVITPDMDYGGKGVNAAKIKVPIYEVYNALLNNNVVNIAHFKEDDATDLEKNVYQKFLDKRVGIFDSLNNLLKVDSTVTNSAAGTEMEEYLQYVYSKLSSSQVGIVLSSKINKEDPQYLNYKDNKLSLSKFLQYAITQNWVDLSKLGVGTEYYRTDELYEKLKDYAMNLLVDDKEFEKKIYRTLVFSKKLTGREICLLLFDQDVLEYNENDYARLNSGSLSAYDFITTKIRNLEITPGQLALEPCSGSIVITDSKSGDVLAMVTYPSYDNNYLANKIDWNYYSKLLEDKATPLINRPTMQKTTTGSTFKPLMTFAGFGEKVINTSTRITDRGIFEEIVPSPKCWKYPSSHGTLDAAQAIQHSCNYFFYETANRLSKNDSGIYKDAIGLEKIQKYAQMFGFGDVSGVEVEESKPEISNTDAIRTAIGYYHNFTPTQISRYVTTLANRGTCFNLTLLDRVETKDHKMIYENQASVYNKITEFTDEQWNMVQRGMYLVVNSSANSLDRLYGNLGVTVAGKTGTAQVSKTKPNHALFIGYAPYENPEISITCIIPNGYASANAAKMAREVLGYYFNGENKEALLNGDITAGSATNIKVSD</sequence>
<dbReference type="Gene3D" id="1.10.10.1230">
    <property type="entry name" value="Penicillin-binding protein, N-terminal non-catalytic domain, head sub-domain"/>
    <property type="match status" value="1"/>
</dbReference>
<feature type="domain" description="Penicillin-binding protein dimerisation" evidence="13">
    <location>
        <begin position="60"/>
        <end position="316"/>
    </location>
</feature>
<comment type="similarity">
    <text evidence="3">Belongs to the transpeptidase family.</text>
</comment>
<evidence type="ECO:0000256" key="5">
    <source>
        <dbReference type="ARBA" id="ARBA00022692"/>
    </source>
</evidence>
<feature type="transmembrane region" description="Helical" evidence="11">
    <location>
        <begin position="20"/>
        <end position="41"/>
    </location>
</feature>
<dbReference type="PANTHER" id="PTHR30627">
    <property type="entry name" value="PEPTIDOGLYCAN D,D-TRANSPEPTIDASE"/>
    <property type="match status" value="1"/>
</dbReference>
<organism evidence="14 15">
    <name type="scientific">Lachnoclostridium phytofermentans (strain ATCC 700394 / DSM 18823 / ISDg)</name>
    <name type="common">Clostridium phytofermentans</name>
    <dbReference type="NCBI Taxonomy" id="357809"/>
    <lineage>
        <taxon>Bacteria</taxon>
        <taxon>Bacillati</taxon>
        <taxon>Bacillota</taxon>
        <taxon>Clostridia</taxon>
        <taxon>Lachnospirales</taxon>
        <taxon>Lachnospiraceae</taxon>
    </lineage>
</organism>
<dbReference type="Pfam" id="PF03717">
    <property type="entry name" value="PBP_dimer"/>
    <property type="match status" value="1"/>
</dbReference>
<evidence type="ECO:0000256" key="1">
    <source>
        <dbReference type="ARBA" id="ARBA00004167"/>
    </source>
</evidence>
<dbReference type="InterPro" id="IPR001460">
    <property type="entry name" value="PCN-bd_Tpept"/>
</dbReference>
<evidence type="ECO:0000313" key="14">
    <source>
        <dbReference type="EMBL" id="ABX42733.1"/>
    </source>
</evidence>
<dbReference type="KEGG" id="cpy:Cphy_2372"/>
<dbReference type="InterPro" id="IPR005311">
    <property type="entry name" value="PBP_dimer"/>
</dbReference>
<dbReference type="GO" id="GO:0071555">
    <property type="term" value="P:cell wall organization"/>
    <property type="evidence" value="ECO:0007669"/>
    <property type="project" value="UniProtKB-KW"/>
</dbReference>
<dbReference type="Gene3D" id="3.40.710.10">
    <property type="entry name" value="DD-peptidase/beta-lactamase superfamily"/>
    <property type="match status" value="1"/>
</dbReference>
<evidence type="ECO:0000256" key="3">
    <source>
        <dbReference type="ARBA" id="ARBA00007171"/>
    </source>
</evidence>
<comment type="subcellular location">
    <subcellularLocation>
        <location evidence="2">Cell membrane</location>
    </subcellularLocation>
    <subcellularLocation>
        <location evidence="1">Membrane</location>
        <topology evidence="1">Single-pass membrane protein</topology>
    </subcellularLocation>
</comment>
<name>A9KL01_LACP7</name>
<keyword evidence="5 11" id="KW-0812">Transmembrane</keyword>
<evidence type="ECO:0000256" key="4">
    <source>
        <dbReference type="ARBA" id="ARBA00022475"/>
    </source>
</evidence>
<evidence type="ECO:0000256" key="10">
    <source>
        <dbReference type="ARBA" id="ARBA00023316"/>
    </source>
</evidence>
<dbReference type="RefSeq" id="WP_012200387.1">
    <property type="nucleotide sequence ID" value="NC_010001.1"/>
</dbReference>
<dbReference type="Pfam" id="PF00905">
    <property type="entry name" value="Transpeptidase"/>
    <property type="match status" value="1"/>
</dbReference>
<proteinExistence type="inferred from homology"/>
<evidence type="ECO:0000259" key="12">
    <source>
        <dbReference type="Pfam" id="PF00905"/>
    </source>
</evidence>
<dbReference type="GO" id="GO:0009252">
    <property type="term" value="P:peptidoglycan biosynthetic process"/>
    <property type="evidence" value="ECO:0007669"/>
    <property type="project" value="UniProtKB-KW"/>
</dbReference>
<keyword evidence="15" id="KW-1185">Reference proteome</keyword>